<dbReference type="Ensembl" id="ENSPCLT00000008422.1">
    <property type="protein sequence ID" value="ENSPCLP00000006103.1"/>
    <property type="gene ID" value="ENSPCLG00000005110.1"/>
</dbReference>
<dbReference type="Proteomes" id="UP000472261">
    <property type="component" value="Unplaced"/>
</dbReference>
<organism evidence="1 2">
    <name type="scientific">Phasianus colchicus</name>
    <name type="common">Common pheasant</name>
    <dbReference type="NCBI Taxonomy" id="9054"/>
    <lineage>
        <taxon>Eukaryota</taxon>
        <taxon>Metazoa</taxon>
        <taxon>Chordata</taxon>
        <taxon>Craniata</taxon>
        <taxon>Vertebrata</taxon>
        <taxon>Euteleostomi</taxon>
        <taxon>Archelosauria</taxon>
        <taxon>Archosauria</taxon>
        <taxon>Dinosauria</taxon>
        <taxon>Saurischia</taxon>
        <taxon>Theropoda</taxon>
        <taxon>Coelurosauria</taxon>
        <taxon>Aves</taxon>
        <taxon>Neognathae</taxon>
        <taxon>Galloanserae</taxon>
        <taxon>Galliformes</taxon>
        <taxon>Phasianidae</taxon>
        <taxon>Phasianinae</taxon>
        <taxon>Phasianus</taxon>
    </lineage>
</organism>
<keyword evidence="2" id="KW-1185">Reference proteome</keyword>
<reference evidence="1" key="2">
    <citation type="submission" date="2025-09" db="UniProtKB">
        <authorList>
            <consortium name="Ensembl"/>
        </authorList>
    </citation>
    <scope>IDENTIFICATION</scope>
</reference>
<sequence length="107" mass="11077">QRVGGEGCPHTPPTGGSHGAMENYLSSCVCAGLPAADAAHGKTYARLLPLLVLNMNSVSKYIKAYAPRLALTILLHCHRHVVPSGPLVPEGLGPLAGEDLSISLAVE</sequence>
<protein>
    <submittedName>
        <fullName evidence="1">Uncharacterized protein</fullName>
    </submittedName>
</protein>
<reference evidence="1" key="1">
    <citation type="submission" date="2025-08" db="UniProtKB">
        <authorList>
            <consortium name="Ensembl"/>
        </authorList>
    </citation>
    <scope>IDENTIFICATION</scope>
</reference>
<evidence type="ECO:0000313" key="2">
    <source>
        <dbReference type="Proteomes" id="UP000472261"/>
    </source>
</evidence>
<name>A0A669PI87_PHACC</name>
<evidence type="ECO:0000313" key="1">
    <source>
        <dbReference type="Ensembl" id="ENSPCLP00000006103.1"/>
    </source>
</evidence>
<dbReference type="AlphaFoldDB" id="A0A669PI87"/>
<proteinExistence type="predicted"/>
<accession>A0A669PI87</accession>